<dbReference type="EMBL" id="PZDI01000058">
    <property type="protein sequence ID" value="PTH13887.1"/>
    <property type="molecule type" value="Genomic_DNA"/>
</dbReference>
<evidence type="ECO:0000256" key="1">
    <source>
        <dbReference type="SAM" id="MobiDB-lite"/>
    </source>
</evidence>
<feature type="compositionally biased region" description="Low complexity" evidence="1">
    <location>
        <begin position="28"/>
        <end position="43"/>
    </location>
</feature>
<name>A0ABX5IDT5_9STAP</name>
<keyword evidence="3" id="KW-1185">Reference proteome</keyword>
<dbReference type="RefSeq" id="WP_107392882.1">
    <property type="nucleotide sequence ID" value="NZ_JAHCOE010000010.1"/>
</dbReference>
<evidence type="ECO:0008006" key="4">
    <source>
        <dbReference type="Google" id="ProtNLM"/>
    </source>
</evidence>
<comment type="caution">
    <text evidence="2">The sequence shown here is derived from an EMBL/GenBank/DDBJ whole genome shotgun (WGS) entry which is preliminary data.</text>
</comment>
<feature type="region of interest" description="Disordered" evidence="1">
    <location>
        <begin position="28"/>
        <end position="50"/>
    </location>
</feature>
<gene>
    <name evidence="2" type="ORF">BU607_09425</name>
</gene>
<organism evidence="2 3">
    <name type="scientific">Staphylococcus auricularis</name>
    <dbReference type="NCBI Taxonomy" id="29379"/>
    <lineage>
        <taxon>Bacteria</taxon>
        <taxon>Bacillati</taxon>
        <taxon>Bacillota</taxon>
        <taxon>Bacilli</taxon>
        <taxon>Bacillales</taxon>
        <taxon>Staphylococcaceae</taxon>
        <taxon>Staphylococcus</taxon>
    </lineage>
</organism>
<proteinExistence type="predicted"/>
<dbReference type="Proteomes" id="UP000242694">
    <property type="component" value="Unassembled WGS sequence"/>
</dbReference>
<dbReference type="SUPFAM" id="SSF47661">
    <property type="entry name" value="t-snare proteins"/>
    <property type="match status" value="1"/>
</dbReference>
<reference evidence="2 3" key="1">
    <citation type="journal article" date="2016" name="Front. Microbiol.">
        <title>Comprehensive Phylogenetic Analysis of Bovine Non-aureus Staphylococci Species Based on Whole-Genome Sequencing.</title>
        <authorList>
            <person name="Naushad S."/>
            <person name="Barkema H.W."/>
            <person name="Luby C."/>
            <person name="Condas L.A."/>
            <person name="Nobrega D.B."/>
            <person name="Carson D.A."/>
            <person name="De Buck J."/>
        </authorList>
    </citation>
    <scope>NUCLEOTIDE SEQUENCE [LARGE SCALE GENOMIC DNA]</scope>
    <source>
        <strain evidence="2 3">SNUC 993</strain>
    </source>
</reference>
<sequence length="127" mass="13926">MKPVQFLLGVGAGVATGVGVFLMNKQNQQGQANHTATQNQTTQPVGADAEFNRDVETIKQSITDITNYISQIKSEGKQFASTIGDDVKSMIGNFQSDIKPNIEQIQSHIENLQNRGEEISKAFDKEK</sequence>
<dbReference type="InterPro" id="IPR010989">
    <property type="entry name" value="SNARE"/>
</dbReference>
<accession>A0ABX5IDT5</accession>
<evidence type="ECO:0000313" key="3">
    <source>
        <dbReference type="Proteomes" id="UP000242694"/>
    </source>
</evidence>
<evidence type="ECO:0000313" key="2">
    <source>
        <dbReference type="EMBL" id="PTH13887.1"/>
    </source>
</evidence>
<protein>
    <recommendedName>
        <fullName evidence="4">Gas vesicle protein-protein</fullName>
    </recommendedName>
</protein>